<feature type="domain" description="Pyrroline-5-carboxylate reductase catalytic N-terminal" evidence="6">
    <location>
        <begin position="13"/>
        <end position="98"/>
    </location>
</feature>
<dbReference type="Gene3D" id="3.40.50.720">
    <property type="entry name" value="NAD(P)-binding Rossmann-like Domain"/>
    <property type="match status" value="1"/>
</dbReference>
<dbReference type="PIRSF" id="PIRSF000193">
    <property type="entry name" value="Pyrrol-5-carb_rd"/>
    <property type="match status" value="1"/>
</dbReference>
<evidence type="ECO:0000313" key="8">
    <source>
        <dbReference type="EMBL" id="MDD7971492.1"/>
    </source>
</evidence>
<evidence type="ECO:0000256" key="3">
    <source>
        <dbReference type="ARBA" id="ARBA00023002"/>
    </source>
</evidence>
<sequence>MTLDRIHAQGMVLLGCGKMGSALLAGWLARGIPASNVHVIEPHPSDWLRDSGVALNGAVPDAPAVVVLAVKPQMMGDALPALQSLGNGQTLFLSIAAGTPLARFGDILGQQTPIIRAMPNTPAAVGRGITALIGNAHVSEPDMEMAESLLAAVGQTLRLENESQMDAVTAVSGSGPAYVFHLIEAMARAGESQGLSPDMAMQLARATVTGAAALAQDSTETAAQLRVNVTSPGGTTAAALAVLMDEADGLPPLMVRAIGAAADRSRELAQ</sequence>
<dbReference type="InterPro" id="IPR036291">
    <property type="entry name" value="NAD(P)-bd_dom_sf"/>
</dbReference>
<comment type="pathway">
    <text evidence="4">Amino-acid biosynthesis; L-proline biosynthesis; L-proline from L-glutamate 5-semialdehyde: step 1/1.</text>
</comment>
<dbReference type="SUPFAM" id="SSF51735">
    <property type="entry name" value="NAD(P)-binding Rossmann-fold domains"/>
    <property type="match status" value="1"/>
</dbReference>
<comment type="function">
    <text evidence="4">Catalyzes the reduction of 1-pyrroline-5-carboxylate (PCA) to L-proline.</text>
</comment>
<name>A0ABT5TBC7_9RHOB</name>
<dbReference type="HAMAP" id="MF_01925">
    <property type="entry name" value="P5C_reductase"/>
    <property type="match status" value="1"/>
</dbReference>
<comment type="catalytic activity">
    <reaction evidence="4">
        <text>L-proline + NAD(+) = (S)-1-pyrroline-5-carboxylate + NADH + 2 H(+)</text>
        <dbReference type="Rhea" id="RHEA:14105"/>
        <dbReference type="ChEBI" id="CHEBI:15378"/>
        <dbReference type="ChEBI" id="CHEBI:17388"/>
        <dbReference type="ChEBI" id="CHEBI:57540"/>
        <dbReference type="ChEBI" id="CHEBI:57945"/>
        <dbReference type="ChEBI" id="CHEBI:60039"/>
        <dbReference type="EC" id="1.5.1.2"/>
    </reaction>
</comment>
<dbReference type="InterPro" id="IPR029036">
    <property type="entry name" value="P5CR_dimer"/>
</dbReference>
<accession>A0ABT5TBC7</accession>
<evidence type="ECO:0000259" key="7">
    <source>
        <dbReference type="Pfam" id="PF14748"/>
    </source>
</evidence>
<gene>
    <name evidence="4 8" type="primary">proC</name>
    <name evidence="8" type="ORF">PUT78_10285</name>
</gene>
<dbReference type="EC" id="1.5.1.2" evidence="4 5"/>
<evidence type="ECO:0000256" key="2">
    <source>
        <dbReference type="ARBA" id="ARBA00022857"/>
    </source>
</evidence>
<dbReference type="RefSeq" id="WP_274352170.1">
    <property type="nucleotide sequence ID" value="NZ_JAQZSM010000007.1"/>
</dbReference>
<dbReference type="PROSITE" id="PS51257">
    <property type="entry name" value="PROKAR_LIPOPROTEIN"/>
    <property type="match status" value="1"/>
</dbReference>
<protein>
    <recommendedName>
        <fullName evidence="4 5">Pyrroline-5-carboxylate reductase</fullName>
        <shortName evidence="4">P5C reductase</shortName>
        <shortName evidence="4">P5CR</shortName>
        <ecNumber evidence="4 5">1.5.1.2</ecNumber>
    </recommendedName>
    <alternativeName>
        <fullName evidence="4">PCA reductase</fullName>
    </alternativeName>
</protein>
<dbReference type="PANTHER" id="PTHR11645:SF0">
    <property type="entry name" value="PYRROLINE-5-CARBOXYLATE REDUCTASE 3"/>
    <property type="match status" value="1"/>
</dbReference>
<dbReference type="EMBL" id="JAQZSM010000007">
    <property type="protein sequence ID" value="MDD7971492.1"/>
    <property type="molecule type" value="Genomic_DNA"/>
</dbReference>
<keyword evidence="3 4" id="KW-0560">Oxidoreductase</keyword>
<organism evidence="8 9">
    <name type="scientific">Roseinatronobacter alkalisoli</name>
    <dbReference type="NCBI Taxonomy" id="3028235"/>
    <lineage>
        <taxon>Bacteria</taxon>
        <taxon>Pseudomonadati</taxon>
        <taxon>Pseudomonadota</taxon>
        <taxon>Alphaproteobacteria</taxon>
        <taxon>Rhodobacterales</taxon>
        <taxon>Paracoccaceae</taxon>
        <taxon>Roseinatronobacter</taxon>
    </lineage>
</organism>
<evidence type="ECO:0000259" key="6">
    <source>
        <dbReference type="Pfam" id="PF03807"/>
    </source>
</evidence>
<evidence type="ECO:0000313" key="9">
    <source>
        <dbReference type="Proteomes" id="UP001431784"/>
    </source>
</evidence>
<dbReference type="NCBIfam" id="TIGR00112">
    <property type="entry name" value="proC"/>
    <property type="match status" value="1"/>
</dbReference>
<keyword evidence="4" id="KW-0028">Amino-acid biosynthesis</keyword>
<dbReference type="InterPro" id="IPR008927">
    <property type="entry name" value="6-PGluconate_DH-like_C_sf"/>
</dbReference>
<keyword evidence="4" id="KW-0641">Proline biosynthesis</keyword>
<dbReference type="InterPro" id="IPR000304">
    <property type="entry name" value="Pyrroline-COOH_reductase"/>
</dbReference>
<comment type="caution">
    <text evidence="8">The sequence shown here is derived from an EMBL/GenBank/DDBJ whole genome shotgun (WGS) entry which is preliminary data.</text>
</comment>
<evidence type="ECO:0000256" key="4">
    <source>
        <dbReference type="HAMAP-Rule" id="MF_01925"/>
    </source>
</evidence>
<comment type="catalytic activity">
    <reaction evidence="4">
        <text>L-proline + NADP(+) = (S)-1-pyrroline-5-carboxylate + NADPH + 2 H(+)</text>
        <dbReference type="Rhea" id="RHEA:14109"/>
        <dbReference type="ChEBI" id="CHEBI:15378"/>
        <dbReference type="ChEBI" id="CHEBI:17388"/>
        <dbReference type="ChEBI" id="CHEBI:57783"/>
        <dbReference type="ChEBI" id="CHEBI:58349"/>
        <dbReference type="ChEBI" id="CHEBI:60039"/>
        <dbReference type="EC" id="1.5.1.2"/>
    </reaction>
</comment>
<feature type="domain" description="Pyrroline-5-carboxylate reductase dimerisation" evidence="7">
    <location>
        <begin position="162"/>
        <end position="268"/>
    </location>
</feature>
<dbReference type="Pfam" id="PF14748">
    <property type="entry name" value="P5CR_dimer"/>
    <property type="match status" value="1"/>
</dbReference>
<keyword evidence="4" id="KW-0963">Cytoplasm</keyword>
<keyword evidence="2 4" id="KW-0521">NADP</keyword>
<evidence type="ECO:0000256" key="5">
    <source>
        <dbReference type="NCBIfam" id="TIGR00112"/>
    </source>
</evidence>
<reference evidence="8" key="1">
    <citation type="submission" date="2023-02" db="EMBL/GenBank/DDBJ databases">
        <title>Description of Roseinatronobacter alkalisoli sp. nov., an alkaliphilic bacerium isolated from soda soil.</title>
        <authorList>
            <person name="Wei W."/>
        </authorList>
    </citation>
    <scope>NUCLEOTIDE SEQUENCE</scope>
    <source>
        <strain evidence="8">HJB301</strain>
    </source>
</reference>
<dbReference type="GO" id="GO:0004735">
    <property type="term" value="F:pyrroline-5-carboxylate reductase activity"/>
    <property type="evidence" value="ECO:0007669"/>
    <property type="project" value="UniProtKB-EC"/>
</dbReference>
<comment type="similarity">
    <text evidence="1 4">Belongs to the pyrroline-5-carboxylate reductase family.</text>
</comment>
<proteinExistence type="inferred from homology"/>
<dbReference type="Proteomes" id="UP001431784">
    <property type="component" value="Unassembled WGS sequence"/>
</dbReference>
<dbReference type="Pfam" id="PF03807">
    <property type="entry name" value="F420_oxidored"/>
    <property type="match status" value="1"/>
</dbReference>
<comment type="subcellular location">
    <subcellularLocation>
        <location evidence="4">Cytoplasm</location>
    </subcellularLocation>
</comment>
<evidence type="ECO:0000256" key="1">
    <source>
        <dbReference type="ARBA" id="ARBA00005525"/>
    </source>
</evidence>
<dbReference type="SUPFAM" id="SSF48179">
    <property type="entry name" value="6-phosphogluconate dehydrogenase C-terminal domain-like"/>
    <property type="match status" value="1"/>
</dbReference>
<dbReference type="InterPro" id="IPR028939">
    <property type="entry name" value="P5C_Rdtase_cat_N"/>
</dbReference>
<dbReference type="Gene3D" id="1.10.3730.10">
    <property type="entry name" value="ProC C-terminal domain-like"/>
    <property type="match status" value="1"/>
</dbReference>
<keyword evidence="9" id="KW-1185">Reference proteome</keyword>
<dbReference type="PANTHER" id="PTHR11645">
    <property type="entry name" value="PYRROLINE-5-CARBOXYLATE REDUCTASE"/>
    <property type="match status" value="1"/>
</dbReference>